<evidence type="ECO:0000313" key="3">
    <source>
        <dbReference type="EMBL" id="NMG16251.1"/>
    </source>
</evidence>
<accession>A0ABX1NW66</accession>
<proteinExistence type="predicted"/>
<evidence type="ECO:0000256" key="1">
    <source>
        <dbReference type="SAM" id="MobiDB-lite"/>
    </source>
</evidence>
<dbReference type="RefSeq" id="WP_169202838.1">
    <property type="nucleotide sequence ID" value="NZ_WTVP01000031.1"/>
</dbReference>
<sequence length="177" mass="18040">MNPALFLSLAVGFATPVWSAEPPVMPATVIHDGGGVSLAPYLAGDEGSAREMPPSQQPAAPPQTPAVRAFPVASTRAGPGRLLHNPMPARLPGGPGTPFFVVGDDALSHAWLQHNAGRLQALGARGIVAAVASEADFARLRALAGVHLVPMSADALLEAAGIRVWPVLIGADGSISQ</sequence>
<organism evidence="3 4">
    <name type="scientific">Aromatoleum bremense</name>
    <dbReference type="NCBI Taxonomy" id="76115"/>
    <lineage>
        <taxon>Bacteria</taxon>
        <taxon>Pseudomonadati</taxon>
        <taxon>Pseudomonadota</taxon>
        <taxon>Betaproteobacteria</taxon>
        <taxon>Rhodocyclales</taxon>
        <taxon>Rhodocyclaceae</taxon>
        <taxon>Aromatoleum</taxon>
    </lineage>
</organism>
<dbReference type="Proteomes" id="UP000633943">
    <property type="component" value="Unassembled WGS sequence"/>
</dbReference>
<evidence type="ECO:0000313" key="4">
    <source>
        <dbReference type="Proteomes" id="UP000633943"/>
    </source>
</evidence>
<evidence type="ECO:0000256" key="2">
    <source>
        <dbReference type="SAM" id="SignalP"/>
    </source>
</evidence>
<gene>
    <name evidence="3" type="ORF">GPA24_11990</name>
</gene>
<protein>
    <submittedName>
        <fullName evidence="3">Integrating conjugative element protein</fullName>
    </submittedName>
</protein>
<keyword evidence="4" id="KW-1185">Reference proteome</keyword>
<feature type="region of interest" description="Disordered" evidence="1">
    <location>
        <begin position="44"/>
        <end position="65"/>
    </location>
</feature>
<feature type="chain" id="PRO_5045500406" evidence="2">
    <location>
        <begin position="20"/>
        <end position="177"/>
    </location>
</feature>
<reference evidence="3 4" key="1">
    <citation type="submission" date="2019-12" db="EMBL/GenBank/DDBJ databases">
        <title>Comparative genomics gives insights into the taxonomy of the Azoarcus-Aromatoleum group and reveals separate origins of nif in the plant-associated Azoarcus and non-plant-associated Aromatoleum sub-groups.</title>
        <authorList>
            <person name="Lafos M."/>
            <person name="Maluk M."/>
            <person name="Batista M."/>
            <person name="Junghare M."/>
            <person name="Carmona M."/>
            <person name="Faoro H."/>
            <person name="Cruz L.M."/>
            <person name="Battistoni F."/>
            <person name="De Souza E."/>
            <person name="Pedrosa F."/>
            <person name="Chen W.-M."/>
            <person name="Poole P.S."/>
            <person name="Dixon R.A."/>
            <person name="James E.K."/>
        </authorList>
    </citation>
    <scope>NUCLEOTIDE SEQUENCE [LARGE SCALE GENOMIC DNA]</scope>
    <source>
        <strain evidence="3 4">PbN1</strain>
    </source>
</reference>
<dbReference type="EMBL" id="WTVP01000031">
    <property type="protein sequence ID" value="NMG16251.1"/>
    <property type="molecule type" value="Genomic_DNA"/>
</dbReference>
<comment type="caution">
    <text evidence="3">The sequence shown here is derived from an EMBL/GenBank/DDBJ whole genome shotgun (WGS) entry which is preliminary data.</text>
</comment>
<name>A0ABX1NW66_9RHOO</name>
<keyword evidence="2" id="KW-0732">Signal</keyword>
<dbReference type="Pfam" id="PF11072">
    <property type="entry name" value="DUF2859"/>
    <property type="match status" value="1"/>
</dbReference>
<dbReference type="NCBIfam" id="TIGR03765">
    <property type="entry name" value="ICE_PFL_4695"/>
    <property type="match status" value="1"/>
</dbReference>
<dbReference type="InterPro" id="IPR021300">
    <property type="entry name" value="Integr_conj_element_PFL4695"/>
</dbReference>
<feature type="signal peptide" evidence="2">
    <location>
        <begin position="1"/>
        <end position="19"/>
    </location>
</feature>
<feature type="compositionally biased region" description="Pro residues" evidence="1">
    <location>
        <begin position="55"/>
        <end position="64"/>
    </location>
</feature>